<dbReference type="GO" id="GO:0031012">
    <property type="term" value="C:extracellular matrix"/>
    <property type="evidence" value="ECO:0007669"/>
    <property type="project" value="TreeGrafter"/>
</dbReference>
<dbReference type="GO" id="GO:0061343">
    <property type="term" value="P:cell adhesion involved in heart morphogenesis"/>
    <property type="evidence" value="ECO:0007669"/>
    <property type="project" value="TreeGrafter"/>
</dbReference>
<dbReference type="Proteomes" id="UP000233556">
    <property type="component" value="Unassembled WGS sequence"/>
</dbReference>
<dbReference type="PANTHER" id="PTHR33395:SF22">
    <property type="entry name" value="REVERSE TRANSCRIPTASE DOMAIN-CONTAINING PROTEIN"/>
    <property type="match status" value="1"/>
</dbReference>
<dbReference type="EMBL" id="KZ508304">
    <property type="protein sequence ID" value="PKU35376.1"/>
    <property type="molecule type" value="Genomic_DNA"/>
</dbReference>
<dbReference type="GO" id="GO:0003964">
    <property type="term" value="F:RNA-directed DNA polymerase activity"/>
    <property type="evidence" value="ECO:0007669"/>
    <property type="project" value="UniProtKB-KW"/>
</dbReference>
<accession>A0A2I0TNJ2</accession>
<keyword evidence="2" id="KW-1185">Reference proteome</keyword>
<dbReference type="OrthoDB" id="416454at2759"/>
<gene>
    <name evidence="1" type="ORF">llap_14319</name>
</gene>
<dbReference type="AlphaFoldDB" id="A0A2I0TNJ2"/>
<keyword evidence="1" id="KW-0548">Nucleotidyltransferase</keyword>
<name>A0A2I0TNJ2_LIMLA</name>
<organism evidence="1 2">
    <name type="scientific">Limosa lapponica baueri</name>
    <dbReference type="NCBI Taxonomy" id="1758121"/>
    <lineage>
        <taxon>Eukaryota</taxon>
        <taxon>Metazoa</taxon>
        <taxon>Chordata</taxon>
        <taxon>Craniata</taxon>
        <taxon>Vertebrata</taxon>
        <taxon>Euteleostomi</taxon>
        <taxon>Archelosauria</taxon>
        <taxon>Archosauria</taxon>
        <taxon>Dinosauria</taxon>
        <taxon>Saurischia</taxon>
        <taxon>Theropoda</taxon>
        <taxon>Coelurosauria</taxon>
        <taxon>Aves</taxon>
        <taxon>Neognathae</taxon>
        <taxon>Neoaves</taxon>
        <taxon>Charadriiformes</taxon>
        <taxon>Scolopacidae</taxon>
        <taxon>Limosa</taxon>
    </lineage>
</organism>
<keyword evidence="1" id="KW-0808">Transferase</keyword>
<sequence>MNEELLHKLKSKKEAYTAWKQGWVNWEEYRETVREARNQIRQTKAQIELNLSRDIKDNKKNFYNYDVRDKGKTREDVGLLQKETGDLVTQDREKAEVLNDFFTSFFTSRGCNHTARVTEGKNRGYENEEPPTMGKDHVQDHLRNLKVRKSMGCDEIHPRVLRELADEVAKPLAIIFEKSWQSSEVPTDWKRT</sequence>
<keyword evidence="1" id="KW-0695">RNA-directed DNA polymerase</keyword>
<protein>
    <submittedName>
        <fullName evidence="1">Rna-directed dna polymerase from mobile element jockey-like</fullName>
    </submittedName>
</protein>
<evidence type="ECO:0000313" key="2">
    <source>
        <dbReference type="Proteomes" id="UP000233556"/>
    </source>
</evidence>
<evidence type="ECO:0000313" key="1">
    <source>
        <dbReference type="EMBL" id="PKU35376.1"/>
    </source>
</evidence>
<reference evidence="2" key="1">
    <citation type="submission" date="2017-11" db="EMBL/GenBank/DDBJ databases">
        <authorList>
            <person name="Lima N.C."/>
            <person name="Parody-Merino A.M."/>
            <person name="Battley P.F."/>
            <person name="Fidler A.E."/>
            <person name="Prosdocimi F."/>
        </authorList>
    </citation>
    <scope>NUCLEOTIDE SEQUENCE [LARGE SCALE GENOMIC DNA]</scope>
</reference>
<proteinExistence type="predicted"/>
<reference evidence="2" key="2">
    <citation type="submission" date="2017-12" db="EMBL/GenBank/DDBJ databases">
        <title>Genome sequence of the Bar-tailed Godwit (Limosa lapponica baueri).</title>
        <authorList>
            <person name="Lima N.C.B."/>
            <person name="Parody-Merino A.M."/>
            <person name="Battley P.F."/>
            <person name="Fidler A.E."/>
            <person name="Prosdocimi F."/>
        </authorList>
    </citation>
    <scope>NUCLEOTIDE SEQUENCE [LARGE SCALE GENOMIC DNA]</scope>
</reference>
<dbReference type="PANTHER" id="PTHR33395">
    <property type="entry name" value="TRANSCRIPTASE, PUTATIVE-RELATED-RELATED"/>
    <property type="match status" value="1"/>
</dbReference>
<dbReference type="GO" id="GO:0007508">
    <property type="term" value="P:larval heart development"/>
    <property type="evidence" value="ECO:0007669"/>
    <property type="project" value="TreeGrafter"/>
</dbReference>